<dbReference type="InterPro" id="IPR029442">
    <property type="entry name" value="GyrI-like"/>
</dbReference>
<organism evidence="5 6">
    <name type="scientific">Methyloradius palustris</name>
    <dbReference type="NCBI Taxonomy" id="2778876"/>
    <lineage>
        <taxon>Bacteria</taxon>
        <taxon>Pseudomonadati</taxon>
        <taxon>Pseudomonadota</taxon>
        <taxon>Betaproteobacteria</taxon>
        <taxon>Nitrosomonadales</taxon>
        <taxon>Methylophilaceae</taxon>
        <taxon>Methyloradius</taxon>
    </lineage>
</organism>
<dbReference type="Pfam" id="PF06445">
    <property type="entry name" value="GyrI-like"/>
    <property type="match status" value="1"/>
</dbReference>
<protein>
    <submittedName>
        <fullName evidence="5">AraC family transcriptional regulator</fullName>
    </submittedName>
</protein>
<dbReference type="PANTHER" id="PTHR40055">
    <property type="entry name" value="TRANSCRIPTIONAL REGULATOR YGIV-RELATED"/>
    <property type="match status" value="1"/>
</dbReference>
<keyword evidence="2" id="KW-0238">DNA-binding</keyword>
<dbReference type="InterPro" id="IPR020449">
    <property type="entry name" value="Tscrpt_reg_AraC-type_HTH"/>
</dbReference>
<dbReference type="InterPro" id="IPR011256">
    <property type="entry name" value="Reg_factor_effector_dom_sf"/>
</dbReference>
<evidence type="ECO:0000259" key="4">
    <source>
        <dbReference type="PROSITE" id="PS01124"/>
    </source>
</evidence>
<keyword evidence="1" id="KW-0805">Transcription regulation</keyword>
<dbReference type="RefSeq" id="WP_221763463.1">
    <property type="nucleotide sequence ID" value="NZ_AP024110.1"/>
</dbReference>
<dbReference type="GO" id="GO:0003700">
    <property type="term" value="F:DNA-binding transcription factor activity"/>
    <property type="evidence" value="ECO:0007669"/>
    <property type="project" value="InterPro"/>
</dbReference>
<dbReference type="InterPro" id="IPR050908">
    <property type="entry name" value="SmbC-like"/>
</dbReference>
<evidence type="ECO:0000256" key="3">
    <source>
        <dbReference type="ARBA" id="ARBA00023163"/>
    </source>
</evidence>
<dbReference type="InterPro" id="IPR009057">
    <property type="entry name" value="Homeodomain-like_sf"/>
</dbReference>
<dbReference type="InterPro" id="IPR018060">
    <property type="entry name" value="HTH_AraC"/>
</dbReference>
<dbReference type="PANTHER" id="PTHR40055:SF1">
    <property type="entry name" value="TRANSCRIPTIONAL REGULATOR YGIV-RELATED"/>
    <property type="match status" value="1"/>
</dbReference>
<proteinExistence type="predicted"/>
<dbReference type="InterPro" id="IPR018062">
    <property type="entry name" value="HTH_AraC-typ_CS"/>
</dbReference>
<dbReference type="InterPro" id="IPR010499">
    <property type="entry name" value="AraC_E-bd"/>
</dbReference>
<dbReference type="Pfam" id="PF12833">
    <property type="entry name" value="HTH_18"/>
    <property type="match status" value="1"/>
</dbReference>
<dbReference type="SMART" id="SM00342">
    <property type="entry name" value="HTH_ARAC"/>
    <property type="match status" value="1"/>
</dbReference>
<name>A0A8D5GDC1_9PROT</name>
<dbReference type="Proteomes" id="UP000826722">
    <property type="component" value="Chromosome"/>
</dbReference>
<evidence type="ECO:0000313" key="5">
    <source>
        <dbReference type="EMBL" id="BCM25368.1"/>
    </source>
</evidence>
<accession>A0A8D5GDC1</accession>
<dbReference type="AlphaFoldDB" id="A0A8D5GDC1"/>
<keyword evidence="3" id="KW-0804">Transcription</keyword>
<feature type="domain" description="HTH araC/xylS-type" evidence="4">
    <location>
        <begin position="12"/>
        <end position="111"/>
    </location>
</feature>
<reference evidence="5" key="1">
    <citation type="journal article" date="2021" name="Arch. Microbiol.">
        <title>Methyloradius palustris gen. nov., sp. nov., a methanol-oxidizing bacterium isolated from snow.</title>
        <authorList>
            <person name="Miyadera T."/>
            <person name="Kojima H."/>
            <person name="Fukui M."/>
        </authorList>
    </citation>
    <scope>NUCLEOTIDE SEQUENCE</scope>
    <source>
        <strain evidence="5">Zm11</strain>
    </source>
</reference>
<keyword evidence="6" id="KW-1185">Reference proteome</keyword>
<evidence type="ECO:0000256" key="2">
    <source>
        <dbReference type="ARBA" id="ARBA00023125"/>
    </source>
</evidence>
<dbReference type="SMART" id="SM00871">
    <property type="entry name" value="AraC_E_bind"/>
    <property type="match status" value="1"/>
</dbReference>
<dbReference type="SUPFAM" id="SSF46689">
    <property type="entry name" value="Homeodomain-like"/>
    <property type="match status" value="2"/>
</dbReference>
<evidence type="ECO:0000313" key="6">
    <source>
        <dbReference type="Proteomes" id="UP000826722"/>
    </source>
</evidence>
<sequence>MVKANSYVVRFNKVLDYIDQHLNEALTVELLSQVANFSTYHFHRQFSEYVGVSVSKYIQLMRLKRASYRLAFNKSVRITDIGLDAGFENPESFSRAFKHTFGQTPSGFRRKPAWEPWSQRYELPKKERNHKMEVQIVEFEATKIAALEHRGTPSLVNNSVGIFIDWRKATGLSPVKSSKTYGIVYDNPDTTNPEDFRFDICGSVLSIVPDNPQRVINKTIPTGRCAVVRHHGTHDTIGTCAYYLYRDWLPDSGEELRDFPMYFHYVNLLPETPEHELITDVYLPLKQTKLNG</sequence>
<dbReference type="EMBL" id="AP024110">
    <property type="protein sequence ID" value="BCM25368.1"/>
    <property type="molecule type" value="Genomic_DNA"/>
</dbReference>
<dbReference type="PRINTS" id="PR00032">
    <property type="entry name" value="HTHARAC"/>
</dbReference>
<dbReference type="GO" id="GO:0043565">
    <property type="term" value="F:sequence-specific DNA binding"/>
    <property type="evidence" value="ECO:0007669"/>
    <property type="project" value="InterPro"/>
</dbReference>
<gene>
    <name evidence="5" type="ORF">ZMTM_16270</name>
</gene>
<dbReference type="Gene3D" id="3.20.80.10">
    <property type="entry name" value="Regulatory factor, effector binding domain"/>
    <property type="match status" value="1"/>
</dbReference>
<dbReference type="SUPFAM" id="SSF55136">
    <property type="entry name" value="Probable bacterial effector-binding domain"/>
    <property type="match status" value="1"/>
</dbReference>
<dbReference type="PROSITE" id="PS01124">
    <property type="entry name" value="HTH_ARAC_FAMILY_2"/>
    <property type="match status" value="1"/>
</dbReference>
<dbReference type="Gene3D" id="1.10.10.60">
    <property type="entry name" value="Homeodomain-like"/>
    <property type="match status" value="2"/>
</dbReference>
<evidence type="ECO:0000256" key="1">
    <source>
        <dbReference type="ARBA" id="ARBA00023015"/>
    </source>
</evidence>
<dbReference type="PROSITE" id="PS00041">
    <property type="entry name" value="HTH_ARAC_FAMILY_1"/>
    <property type="match status" value="1"/>
</dbReference>
<dbReference type="KEGG" id="mpau:ZMTM_16270"/>